<proteinExistence type="predicted"/>
<gene>
    <name evidence="2" type="ORF">BCR38DRAFT_514523</name>
</gene>
<dbReference type="InParanoid" id="A0A1Y2DXA1"/>
<feature type="compositionally biased region" description="Polar residues" evidence="1">
    <location>
        <begin position="12"/>
        <end position="23"/>
    </location>
</feature>
<evidence type="ECO:0000313" key="2">
    <source>
        <dbReference type="EMBL" id="ORY63893.1"/>
    </source>
</evidence>
<protein>
    <submittedName>
        <fullName evidence="2">Uncharacterized protein</fullName>
    </submittedName>
</protein>
<dbReference type="OrthoDB" id="2444883at2759"/>
<accession>A0A1Y2DXA1</accession>
<reference evidence="2 3" key="1">
    <citation type="submission" date="2016-07" db="EMBL/GenBank/DDBJ databases">
        <title>Pervasive Adenine N6-methylation of Active Genes in Fungi.</title>
        <authorList>
            <consortium name="DOE Joint Genome Institute"/>
            <person name="Mondo S.J."/>
            <person name="Dannebaum R.O."/>
            <person name="Kuo R.C."/>
            <person name="Labutti K."/>
            <person name="Haridas S."/>
            <person name="Kuo A."/>
            <person name="Salamov A."/>
            <person name="Ahrendt S.R."/>
            <person name="Lipzen A."/>
            <person name="Sullivan W."/>
            <person name="Andreopoulos W.B."/>
            <person name="Clum A."/>
            <person name="Lindquist E."/>
            <person name="Daum C."/>
            <person name="Ramamoorthy G.K."/>
            <person name="Gryganskyi A."/>
            <person name="Culley D."/>
            <person name="Magnuson J.K."/>
            <person name="James T.Y."/>
            <person name="O'Malley M.A."/>
            <person name="Stajich J.E."/>
            <person name="Spatafora J.W."/>
            <person name="Visel A."/>
            <person name="Grigoriev I.V."/>
        </authorList>
    </citation>
    <scope>NUCLEOTIDE SEQUENCE [LARGE SCALE GENOMIC DNA]</scope>
    <source>
        <strain evidence="2 3">CBS 129021</strain>
    </source>
</reference>
<organism evidence="2 3">
    <name type="scientific">Pseudomassariella vexata</name>
    <dbReference type="NCBI Taxonomy" id="1141098"/>
    <lineage>
        <taxon>Eukaryota</taxon>
        <taxon>Fungi</taxon>
        <taxon>Dikarya</taxon>
        <taxon>Ascomycota</taxon>
        <taxon>Pezizomycotina</taxon>
        <taxon>Sordariomycetes</taxon>
        <taxon>Xylariomycetidae</taxon>
        <taxon>Amphisphaeriales</taxon>
        <taxon>Pseudomassariaceae</taxon>
        <taxon>Pseudomassariella</taxon>
    </lineage>
</organism>
<dbReference type="GeneID" id="63781281"/>
<evidence type="ECO:0000256" key="1">
    <source>
        <dbReference type="SAM" id="MobiDB-lite"/>
    </source>
</evidence>
<feature type="region of interest" description="Disordered" evidence="1">
    <location>
        <begin position="1"/>
        <end position="23"/>
    </location>
</feature>
<dbReference type="RefSeq" id="XP_040715307.1">
    <property type="nucleotide sequence ID" value="XM_040865069.1"/>
</dbReference>
<sequence>MADETDYEHESAPSTDGTYTEHTQNIGDNEKLILWLNGVTQDEDTQQGPYSSQWDIPSEAIPYMGFSPMLKEATEKALCESGITGEKDQCVWIGRPEQKRKYCGFDHHRGPKKTWVTSCTCRIDIYIPQNMYRLPYYIVICRGNHSHYPPLPNRVPAELAQDVGQVIQDYGE</sequence>
<dbReference type="EMBL" id="MCFJ01000007">
    <property type="protein sequence ID" value="ORY63893.1"/>
    <property type="molecule type" value="Genomic_DNA"/>
</dbReference>
<dbReference type="AlphaFoldDB" id="A0A1Y2DXA1"/>
<comment type="caution">
    <text evidence="2">The sequence shown here is derived from an EMBL/GenBank/DDBJ whole genome shotgun (WGS) entry which is preliminary data.</text>
</comment>
<name>A0A1Y2DXA1_9PEZI</name>
<dbReference type="Proteomes" id="UP000193689">
    <property type="component" value="Unassembled WGS sequence"/>
</dbReference>
<keyword evidence="3" id="KW-1185">Reference proteome</keyword>
<evidence type="ECO:0000313" key="3">
    <source>
        <dbReference type="Proteomes" id="UP000193689"/>
    </source>
</evidence>